<reference evidence="5 6" key="1">
    <citation type="submission" date="2017-12" db="EMBL/GenBank/DDBJ databases">
        <title>The genome sequence of Caulobacter sp. 410.</title>
        <authorList>
            <person name="Gao J."/>
            <person name="Mao X."/>
            <person name="Sun J."/>
        </authorList>
    </citation>
    <scope>NUCLEOTIDE SEQUENCE [LARGE SCALE GENOMIC DNA]</scope>
    <source>
        <strain evidence="5 6">410</strain>
    </source>
</reference>
<dbReference type="InterPro" id="IPR000835">
    <property type="entry name" value="HTH_MarR-typ"/>
</dbReference>
<keyword evidence="2" id="KW-0238">DNA-binding</keyword>
<dbReference type="InterPro" id="IPR023187">
    <property type="entry name" value="Tscrpt_reg_MarR-type_CS"/>
</dbReference>
<keyword evidence="6" id="KW-1185">Reference proteome</keyword>
<evidence type="ECO:0000256" key="3">
    <source>
        <dbReference type="ARBA" id="ARBA00023163"/>
    </source>
</evidence>
<dbReference type="OrthoDB" id="5974674at2"/>
<organism evidence="5 6">
    <name type="scientific">Caulobacter zeae</name>
    <dbReference type="NCBI Taxonomy" id="2055137"/>
    <lineage>
        <taxon>Bacteria</taxon>
        <taxon>Pseudomonadati</taxon>
        <taxon>Pseudomonadota</taxon>
        <taxon>Alphaproteobacteria</taxon>
        <taxon>Caulobacterales</taxon>
        <taxon>Caulobacteraceae</taxon>
        <taxon>Caulobacter</taxon>
    </lineage>
</organism>
<dbReference type="Gene3D" id="1.10.10.10">
    <property type="entry name" value="Winged helix-like DNA-binding domain superfamily/Winged helix DNA-binding domain"/>
    <property type="match status" value="1"/>
</dbReference>
<protein>
    <submittedName>
        <fullName evidence="5">MarR family transcriptional regulator</fullName>
    </submittedName>
</protein>
<comment type="caution">
    <text evidence="5">The sequence shown here is derived from an EMBL/GenBank/DDBJ whole genome shotgun (WGS) entry which is preliminary data.</text>
</comment>
<evidence type="ECO:0000256" key="2">
    <source>
        <dbReference type="ARBA" id="ARBA00023125"/>
    </source>
</evidence>
<dbReference type="SMART" id="SM00347">
    <property type="entry name" value="HTH_MARR"/>
    <property type="match status" value="1"/>
</dbReference>
<dbReference type="PROSITE" id="PS01117">
    <property type="entry name" value="HTH_MARR_1"/>
    <property type="match status" value="1"/>
</dbReference>
<dbReference type="EMBL" id="PJRS01000040">
    <property type="protein sequence ID" value="PLR22173.1"/>
    <property type="molecule type" value="Genomic_DNA"/>
</dbReference>
<dbReference type="SUPFAM" id="SSF46785">
    <property type="entry name" value="Winged helix' DNA-binding domain"/>
    <property type="match status" value="1"/>
</dbReference>
<evidence type="ECO:0000256" key="1">
    <source>
        <dbReference type="ARBA" id="ARBA00023015"/>
    </source>
</evidence>
<accession>A0A2N5D7X5</accession>
<dbReference type="RefSeq" id="WP_101719516.1">
    <property type="nucleotide sequence ID" value="NZ_PJRS01000040.1"/>
</dbReference>
<dbReference type="PANTHER" id="PTHR33164:SF43">
    <property type="entry name" value="HTH-TYPE TRANSCRIPTIONAL REPRESSOR YETL"/>
    <property type="match status" value="1"/>
</dbReference>
<dbReference type="PANTHER" id="PTHR33164">
    <property type="entry name" value="TRANSCRIPTIONAL REGULATOR, MARR FAMILY"/>
    <property type="match status" value="1"/>
</dbReference>
<keyword evidence="3" id="KW-0804">Transcription</keyword>
<dbReference type="InterPro" id="IPR039422">
    <property type="entry name" value="MarR/SlyA-like"/>
</dbReference>
<gene>
    <name evidence="5" type="ORF">SGCZBJ_18980</name>
</gene>
<dbReference type="InterPro" id="IPR036388">
    <property type="entry name" value="WH-like_DNA-bd_sf"/>
</dbReference>
<dbReference type="InterPro" id="IPR036390">
    <property type="entry name" value="WH_DNA-bd_sf"/>
</dbReference>
<name>A0A2N5D7X5_9CAUL</name>
<dbReference type="GO" id="GO:0003677">
    <property type="term" value="F:DNA binding"/>
    <property type="evidence" value="ECO:0007669"/>
    <property type="project" value="UniProtKB-KW"/>
</dbReference>
<evidence type="ECO:0000313" key="6">
    <source>
        <dbReference type="Proteomes" id="UP000234479"/>
    </source>
</evidence>
<dbReference type="Pfam" id="PF12802">
    <property type="entry name" value="MarR_2"/>
    <property type="match status" value="1"/>
</dbReference>
<dbReference type="GO" id="GO:0003700">
    <property type="term" value="F:DNA-binding transcription factor activity"/>
    <property type="evidence" value="ECO:0007669"/>
    <property type="project" value="InterPro"/>
</dbReference>
<dbReference type="AlphaFoldDB" id="A0A2N5D7X5"/>
<keyword evidence="1" id="KW-0805">Transcription regulation</keyword>
<sequence>MSDPEDYSRGFGGEALAARLRRVSERIDRDGSRVYAARGVKFEQRWYGVLRQLVERGAPMAVGEIAAILRITHVSVSEASRSMEKAGLIVSQVSAQDGRRRLIALTDEGQAMVARLGPVWDAFNTAARELDAEVGDLVRRLDQLDDALDRRSMFDRIMDGISLDDPGYGKDM</sequence>
<dbReference type="PROSITE" id="PS50995">
    <property type="entry name" value="HTH_MARR_2"/>
    <property type="match status" value="1"/>
</dbReference>
<feature type="domain" description="HTH marR-type" evidence="4">
    <location>
        <begin position="13"/>
        <end position="146"/>
    </location>
</feature>
<dbReference type="Proteomes" id="UP000234479">
    <property type="component" value="Unassembled WGS sequence"/>
</dbReference>
<proteinExistence type="predicted"/>
<evidence type="ECO:0000259" key="4">
    <source>
        <dbReference type="PROSITE" id="PS50995"/>
    </source>
</evidence>
<dbReference type="GO" id="GO:0006950">
    <property type="term" value="P:response to stress"/>
    <property type="evidence" value="ECO:0007669"/>
    <property type="project" value="TreeGrafter"/>
</dbReference>
<evidence type="ECO:0000313" key="5">
    <source>
        <dbReference type="EMBL" id="PLR22173.1"/>
    </source>
</evidence>